<dbReference type="Proteomes" id="UP000250266">
    <property type="component" value="Unassembled WGS sequence"/>
</dbReference>
<sequence length="123" mass="13494">MGYLASKTVRGATKKAKWAIVVAEKVRKLRALVSAKVIIVNLQLAAHASETLSRTESASSEQHDQLLQELEEQRIGMAGLASLVEEIRSAAIISREIFTGEICKSKSETTAKLENNIGRHNEH</sequence>
<evidence type="ECO:0000313" key="1">
    <source>
        <dbReference type="EMBL" id="OCK75367.1"/>
    </source>
</evidence>
<name>A0A8E2E0Y2_9PEZI</name>
<protein>
    <submittedName>
        <fullName evidence="1">Uncharacterized protein</fullName>
    </submittedName>
</protein>
<organism evidence="1 2">
    <name type="scientific">Lepidopterella palustris CBS 459.81</name>
    <dbReference type="NCBI Taxonomy" id="1314670"/>
    <lineage>
        <taxon>Eukaryota</taxon>
        <taxon>Fungi</taxon>
        <taxon>Dikarya</taxon>
        <taxon>Ascomycota</taxon>
        <taxon>Pezizomycotina</taxon>
        <taxon>Dothideomycetes</taxon>
        <taxon>Pleosporomycetidae</taxon>
        <taxon>Mytilinidiales</taxon>
        <taxon>Argynnaceae</taxon>
        <taxon>Lepidopterella</taxon>
    </lineage>
</organism>
<accession>A0A8E2E0Y2</accession>
<reference evidence="1 2" key="1">
    <citation type="journal article" date="2016" name="Nat. Commun.">
        <title>Ectomycorrhizal ecology is imprinted in the genome of the dominant symbiotic fungus Cenococcum geophilum.</title>
        <authorList>
            <consortium name="DOE Joint Genome Institute"/>
            <person name="Peter M."/>
            <person name="Kohler A."/>
            <person name="Ohm R.A."/>
            <person name="Kuo A."/>
            <person name="Krutzmann J."/>
            <person name="Morin E."/>
            <person name="Arend M."/>
            <person name="Barry K.W."/>
            <person name="Binder M."/>
            <person name="Choi C."/>
            <person name="Clum A."/>
            <person name="Copeland A."/>
            <person name="Grisel N."/>
            <person name="Haridas S."/>
            <person name="Kipfer T."/>
            <person name="LaButti K."/>
            <person name="Lindquist E."/>
            <person name="Lipzen A."/>
            <person name="Maire R."/>
            <person name="Meier B."/>
            <person name="Mihaltcheva S."/>
            <person name="Molinier V."/>
            <person name="Murat C."/>
            <person name="Poggeler S."/>
            <person name="Quandt C.A."/>
            <person name="Sperisen C."/>
            <person name="Tritt A."/>
            <person name="Tisserant E."/>
            <person name="Crous P.W."/>
            <person name="Henrissat B."/>
            <person name="Nehls U."/>
            <person name="Egli S."/>
            <person name="Spatafora J.W."/>
            <person name="Grigoriev I.V."/>
            <person name="Martin F.M."/>
        </authorList>
    </citation>
    <scope>NUCLEOTIDE SEQUENCE [LARGE SCALE GENOMIC DNA]</scope>
    <source>
        <strain evidence="1 2">CBS 459.81</strain>
    </source>
</reference>
<evidence type="ECO:0000313" key="2">
    <source>
        <dbReference type="Proteomes" id="UP000250266"/>
    </source>
</evidence>
<dbReference type="EMBL" id="KV745326">
    <property type="protein sequence ID" value="OCK75367.1"/>
    <property type="molecule type" value="Genomic_DNA"/>
</dbReference>
<keyword evidence="2" id="KW-1185">Reference proteome</keyword>
<dbReference type="AlphaFoldDB" id="A0A8E2E0Y2"/>
<gene>
    <name evidence="1" type="ORF">K432DRAFT_409088</name>
</gene>
<proteinExistence type="predicted"/>
<dbReference type="OrthoDB" id="3045089at2759"/>